<feature type="non-terminal residue" evidence="1">
    <location>
        <position position="40"/>
    </location>
</feature>
<evidence type="ECO:0000313" key="1">
    <source>
        <dbReference type="EMBL" id="GAI76089.1"/>
    </source>
</evidence>
<dbReference type="AlphaFoldDB" id="X1T7W7"/>
<dbReference type="EMBL" id="BARW01013095">
    <property type="protein sequence ID" value="GAI76089.1"/>
    <property type="molecule type" value="Genomic_DNA"/>
</dbReference>
<sequence>MKKLMIVILALLLAMFLLVPVSCAEAGPREEQLSDPGLPL</sequence>
<accession>X1T7W7</accession>
<reference evidence="1" key="1">
    <citation type="journal article" date="2014" name="Front. Microbiol.">
        <title>High frequency of phylogenetically diverse reductive dehalogenase-homologous genes in deep subseafloor sedimentary metagenomes.</title>
        <authorList>
            <person name="Kawai M."/>
            <person name="Futagami T."/>
            <person name="Toyoda A."/>
            <person name="Takaki Y."/>
            <person name="Nishi S."/>
            <person name="Hori S."/>
            <person name="Arai W."/>
            <person name="Tsubouchi T."/>
            <person name="Morono Y."/>
            <person name="Uchiyama I."/>
            <person name="Ito T."/>
            <person name="Fujiyama A."/>
            <person name="Inagaki F."/>
            <person name="Takami H."/>
        </authorList>
    </citation>
    <scope>NUCLEOTIDE SEQUENCE</scope>
    <source>
        <strain evidence="1">Expedition CK06-06</strain>
    </source>
</reference>
<proteinExistence type="predicted"/>
<comment type="caution">
    <text evidence="1">The sequence shown here is derived from an EMBL/GenBank/DDBJ whole genome shotgun (WGS) entry which is preliminary data.</text>
</comment>
<name>X1T7W7_9ZZZZ</name>
<organism evidence="1">
    <name type="scientific">marine sediment metagenome</name>
    <dbReference type="NCBI Taxonomy" id="412755"/>
    <lineage>
        <taxon>unclassified sequences</taxon>
        <taxon>metagenomes</taxon>
        <taxon>ecological metagenomes</taxon>
    </lineage>
</organism>
<gene>
    <name evidence="1" type="ORF">S12H4_24239</name>
</gene>
<protein>
    <submittedName>
        <fullName evidence="1">Uncharacterized protein</fullName>
    </submittedName>
</protein>